<accession>A0A438CFT8</accession>
<organism evidence="1 2">
    <name type="scientific">Vitis vinifera</name>
    <name type="common">Grape</name>
    <dbReference type="NCBI Taxonomy" id="29760"/>
    <lineage>
        <taxon>Eukaryota</taxon>
        <taxon>Viridiplantae</taxon>
        <taxon>Streptophyta</taxon>
        <taxon>Embryophyta</taxon>
        <taxon>Tracheophyta</taxon>
        <taxon>Spermatophyta</taxon>
        <taxon>Magnoliopsida</taxon>
        <taxon>eudicotyledons</taxon>
        <taxon>Gunneridae</taxon>
        <taxon>Pentapetalae</taxon>
        <taxon>rosids</taxon>
        <taxon>Vitales</taxon>
        <taxon>Vitaceae</taxon>
        <taxon>Viteae</taxon>
        <taxon>Vitis</taxon>
    </lineage>
</organism>
<protein>
    <recommendedName>
        <fullName evidence="3">DUF4283 domain-containing protein</fullName>
    </recommendedName>
</protein>
<proteinExistence type="predicted"/>
<dbReference type="Proteomes" id="UP000288805">
    <property type="component" value="Unassembled WGS sequence"/>
</dbReference>
<evidence type="ECO:0000313" key="1">
    <source>
        <dbReference type="EMBL" id="RVW22036.1"/>
    </source>
</evidence>
<dbReference type="AlphaFoldDB" id="A0A438CFT8"/>
<sequence length="350" mass="38730">MGGFATVDEDTATFKELQWARILVKSEGLKWPISLQVVVGSSCFFIQLWWEVQPRVSKVALSAKVVVTCEVGEACCRKDREVVTFDFVSARGAKNERVRGRMSSNWEEVSIEGPLAQGSTFLGRVMELDVERRPNCLRRAKLAALQKTHWKGLRDVDCERPDGDDFGIQMGSPPPVPNHAEITDEALLEEDGAIVTTNGGSERGCVSEAVGVAGWGPLRVILVDRREAKISHLSSKAQGVVEEVIEDVSERVIQEVVEERDKAGIRRRDFDIAERKKERKDQKGKLDGANNSDKSKVIKALIKKNKCETLENLDAFALEVSFTEEKVLGVLLGCNGDKAPGPDGFSMAFW</sequence>
<reference evidence="1 2" key="1">
    <citation type="journal article" date="2018" name="PLoS Genet.">
        <title>Population sequencing reveals clonal diversity and ancestral inbreeding in the grapevine cultivar Chardonnay.</title>
        <authorList>
            <person name="Roach M.J."/>
            <person name="Johnson D.L."/>
            <person name="Bohlmann J."/>
            <person name="van Vuuren H.J."/>
            <person name="Jones S.J."/>
            <person name="Pretorius I.S."/>
            <person name="Schmidt S.A."/>
            <person name="Borneman A.R."/>
        </authorList>
    </citation>
    <scope>NUCLEOTIDE SEQUENCE [LARGE SCALE GENOMIC DNA]</scope>
    <source>
        <strain evidence="2">cv. Chardonnay</strain>
        <tissue evidence="1">Leaf</tissue>
    </source>
</reference>
<dbReference type="EMBL" id="QGNW01002254">
    <property type="protein sequence ID" value="RVW22036.1"/>
    <property type="molecule type" value="Genomic_DNA"/>
</dbReference>
<name>A0A438CFT8_VITVI</name>
<evidence type="ECO:0000313" key="2">
    <source>
        <dbReference type="Proteomes" id="UP000288805"/>
    </source>
</evidence>
<comment type="caution">
    <text evidence="1">The sequence shown here is derived from an EMBL/GenBank/DDBJ whole genome shotgun (WGS) entry which is preliminary data.</text>
</comment>
<gene>
    <name evidence="1" type="ORF">CK203_105170</name>
</gene>
<evidence type="ECO:0008006" key="3">
    <source>
        <dbReference type="Google" id="ProtNLM"/>
    </source>
</evidence>